<dbReference type="InterPro" id="IPR035093">
    <property type="entry name" value="RelE/ParE_toxin_dom_sf"/>
</dbReference>
<sequence>MEKEIIWTENALNQLEEIYFYLLDKTKNESIPEKVINTIYDSVSILKSNFEIYELDEMKSLNDGNYRAYEIYHYRISYKITPKTIYILRVRHTSRNPKKL</sequence>
<gene>
    <name evidence="2" type="ORF">GCM10022386_03240</name>
</gene>
<dbReference type="Pfam" id="PF05016">
    <property type="entry name" value="ParE_toxin"/>
    <property type="match status" value="1"/>
</dbReference>
<keyword evidence="1" id="KW-1277">Toxin-antitoxin system</keyword>
<dbReference type="EMBL" id="BAABCR010000003">
    <property type="protein sequence ID" value="GAA4023608.1"/>
    <property type="molecule type" value="Genomic_DNA"/>
</dbReference>
<evidence type="ECO:0000256" key="1">
    <source>
        <dbReference type="ARBA" id="ARBA00022649"/>
    </source>
</evidence>
<dbReference type="Gene3D" id="3.30.2310.20">
    <property type="entry name" value="RelE-like"/>
    <property type="match status" value="1"/>
</dbReference>
<evidence type="ECO:0000313" key="3">
    <source>
        <dbReference type="Proteomes" id="UP001500968"/>
    </source>
</evidence>
<keyword evidence="3" id="KW-1185">Reference proteome</keyword>
<evidence type="ECO:0008006" key="4">
    <source>
        <dbReference type="Google" id="ProtNLM"/>
    </source>
</evidence>
<reference evidence="3" key="1">
    <citation type="journal article" date="2019" name="Int. J. Syst. Evol. Microbiol.">
        <title>The Global Catalogue of Microorganisms (GCM) 10K type strain sequencing project: providing services to taxonomists for standard genome sequencing and annotation.</title>
        <authorList>
            <consortium name="The Broad Institute Genomics Platform"/>
            <consortium name="The Broad Institute Genome Sequencing Center for Infectious Disease"/>
            <person name="Wu L."/>
            <person name="Ma J."/>
        </authorList>
    </citation>
    <scope>NUCLEOTIDE SEQUENCE [LARGE SCALE GENOMIC DNA]</scope>
    <source>
        <strain evidence="3">JCM 17064</strain>
    </source>
</reference>
<dbReference type="RefSeq" id="WP_290873658.1">
    <property type="nucleotide sequence ID" value="NZ_BAABCR010000003.1"/>
</dbReference>
<accession>A0ABP7TB21</accession>
<evidence type="ECO:0000313" key="2">
    <source>
        <dbReference type="EMBL" id="GAA4023608.1"/>
    </source>
</evidence>
<comment type="caution">
    <text evidence="2">The sequence shown here is derived from an EMBL/GenBank/DDBJ whole genome shotgun (WGS) entry which is preliminary data.</text>
</comment>
<protein>
    <recommendedName>
        <fullName evidence="4">Plasmid stabilization system</fullName>
    </recommendedName>
</protein>
<proteinExistence type="predicted"/>
<dbReference type="InterPro" id="IPR007712">
    <property type="entry name" value="RelE/ParE_toxin"/>
</dbReference>
<dbReference type="SUPFAM" id="SSF143011">
    <property type="entry name" value="RelE-like"/>
    <property type="match status" value="1"/>
</dbReference>
<name>A0ABP7TB21_9FLAO</name>
<dbReference type="Proteomes" id="UP001500968">
    <property type="component" value="Unassembled WGS sequence"/>
</dbReference>
<organism evidence="2 3">
    <name type="scientific">Flavobacterium cheonhonense</name>
    <dbReference type="NCBI Taxonomy" id="706185"/>
    <lineage>
        <taxon>Bacteria</taxon>
        <taxon>Pseudomonadati</taxon>
        <taxon>Bacteroidota</taxon>
        <taxon>Flavobacteriia</taxon>
        <taxon>Flavobacteriales</taxon>
        <taxon>Flavobacteriaceae</taxon>
        <taxon>Flavobacterium</taxon>
    </lineage>
</organism>